<reference evidence="1 2" key="1">
    <citation type="submission" date="2019-02" db="EMBL/GenBank/DDBJ databases">
        <title>Deep-cultivation of Planctomycetes and their phenomic and genomic characterization uncovers novel biology.</title>
        <authorList>
            <person name="Wiegand S."/>
            <person name="Jogler M."/>
            <person name="Boedeker C."/>
            <person name="Pinto D."/>
            <person name="Vollmers J."/>
            <person name="Rivas-Marin E."/>
            <person name="Kohn T."/>
            <person name="Peeters S.H."/>
            <person name="Heuer A."/>
            <person name="Rast P."/>
            <person name="Oberbeckmann S."/>
            <person name="Bunk B."/>
            <person name="Jeske O."/>
            <person name="Meyerdierks A."/>
            <person name="Storesund J.E."/>
            <person name="Kallscheuer N."/>
            <person name="Luecker S."/>
            <person name="Lage O.M."/>
            <person name="Pohl T."/>
            <person name="Merkel B.J."/>
            <person name="Hornburger P."/>
            <person name="Mueller R.-W."/>
            <person name="Bruemmer F."/>
            <person name="Labrenz M."/>
            <person name="Spormann A.M."/>
            <person name="Op Den Camp H."/>
            <person name="Overmann J."/>
            <person name="Amann R."/>
            <person name="Jetten M.S.M."/>
            <person name="Mascher T."/>
            <person name="Medema M.H."/>
            <person name="Devos D.P."/>
            <person name="Kaster A.-K."/>
            <person name="Ovreas L."/>
            <person name="Rohde M."/>
            <person name="Galperin M.Y."/>
            <person name="Jogler C."/>
        </authorList>
    </citation>
    <scope>NUCLEOTIDE SEQUENCE [LARGE SCALE GENOMIC DNA]</scope>
    <source>
        <strain evidence="1 2">CA85</strain>
    </source>
</reference>
<dbReference type="Proteomes" id="UP000318053">
    <property type="component" value="Unassembled WGS sequence"/>
</dbReference>
<dbReference type="AlphaFoldDB" id="A0A5C5WZ79"/>
<name>A0A5C5WZ79_9BACT</name>
<proteinExistence type="predicted"/>
<gene>
    <name evidence="1" type="ORF">CA85_47400</name>
</gene>
<comment type="caution">
    <text evidence="1">The sequence shown here is derived from an EMBL/GenBank/DDBJ whole genome shotgun (WGS) entry which is preliminary data.</text>
</comment>
<evidence type="ECO:0000313" key="2">
    <source>
        <dbReference type="Proteomes" id="UP000318053"/>
    </source>
</evidence>
<protein>
    <submittedName>
        <fullName evidence="1">Uncharacterized protein</fullName>
    </submittedName>
</protein>
<evidence type="ECO:0000313" key="1">
    <source>
        <dbReference type="EMBL" id="TWT55928.1"/>
    </source>
</evidence>
<organism evidence="1 2">
    <name type="scientific">Allorhodopirellula solitaria</name>
    <dbReference type="NCBI Taxonomy" id="2527987"/>
    <lineage>
        <taxon>Bacteria</taxon>
        <taxon>Pseudomonadati</taxon>
        <taxon>Planctomycetota</taxon>
        <taxon>Planctomycetia</taxon>
        <taxon>Pirellulales</taxon>
        <taxon>Pirellulaceae</taxon>
        <taxon>Allorhodopirellula</taxon>
    </lineage>
</organism>
<accession>A0A5C5WZ79</accession>
<keyword evidence="2" id="KW-1185">Reference proteome</keyword>
<dbReference type="EMBL" id="SJPK01000020">
    <property type="protein sequence ID" value="TWT55928.1"/>
    <property type="molecule type" value="Genomic_DNA"/>
</dbReference>
<sequence>MEIQQLVSSFNTTLITPEFLTRLGSINREPRRTSPRGIRMNVVSTILGPVLYRHLLGIRGGQSRSSAGAEGGLEIVASDPSVDIQDFSCDEQSLDASRTHRPWVDIG</sequence>